<evidence type="ECO:0000259" key="8">
    <source>
        <dbReference type="Pfam" id="PF00884"/>
    </source>
</evidence>
<dbReference type="Proteomes" id="UP001324993">
    <property type="component" value="Chromosome"/>
</dbReference>
<feature type="domain" description="Sulfatase N-terminal" evidence="8">
    <location>
        <begin position="22"/>
        <end position="358"/>
    </location>
</feature>
<dbReference type="Gene3D" id="3.40.720.10">
    <property type="entry name" value="Alkaline Phosphatase, subunit A"/>
    <property type="match status" value="1"/>
</dbReference>
<evidence type="ECO:0000256" key="6">
    <source>
        <dbReference type="ARBA" id="ARBA00022837"/>
    </source>
</evidence>
<dbReference type="InterPro" id="IPR017850">
    <property type="entry name" value="Alkaline_phosphatase_core_sf"/>
</dbReference>
<proteinExistence type="inferred from homology"/>
<keyword evidence="3" id="KW-0479">Metal-binding</keyword>
<keyword evidence="4 7" id="KW-0732">Signal</keyword>
<keyword evidence="10" id="KW-1185">Reference proteome</keyword>
<comment type="cofactor">
    <cofactor evidence="1">
        <name>Ca(2+)</name>
        <dbReference type="ChEBI" id="CHEBI:29108"/>
    </cofactor>
</comment>
<evidence type="ECO:0000313" key="9">
    <source>
        <dbReference type="EMBL" id="WPJ97813.1"/>
    </source>
</evidence>
<accession>A0ABZ0RRL5</accession>
<evidence type="ECO:0000256" key="7">
    <source>
        <dbReference type="SAM" id="SignalP"/>
    </source>
</evidence>
<evidence type="ECO:0000256" key="4">
    <source>
        <dbReference type="ARBA" id="ARBA00022729"/>
    </source>
</evidence>
<evidence type="ECO:0000256" key="1">
    <source>
        <dbReference type="ARBA" id="ARBA00001913"/>
    </source>
</evidence>
<feature type="chain" id="PRO_5045820146" evidence="7">
    <location>
        <begin position="19"/>
        <end position="454"/>
    </location>
</feature>
<dbReference type="RefSeq" id="WP_319834634.1">
    <property type="nucleotide sequence ID" value="NZ_CP138858.1"/>
</dbReference>
<comment type="similarity">
    <text evidence="2">Belongs to the sulfatase family.</text>
</comment>
<dbReference type="CDD" id="cd16030">
    <property type="entry name" value="iduronate-2-sulfatase"/>
    <property type="match status" value="1"/>
</dbReference>
<organism evidence="9 10">
    <name type="scientific">Coraliomargarita algicola</name>
    <dbReference type="NCBI Taxonomy" id="3092156"/>
    <lineage>
        <taxon>Bacteria</taxon>
        <taxon>Pseudomonadati</taxon>
        <taxon>Verrucomicrobiota</taxon>
        <taxon>Opitutia</taxon>
        <taxon>Puniceicoccales</taxon>
        <taxon>Coraliomargaritaceae</taxon>
        <taxon>Coraliomargarita</taxon>
    </lineage>
</organism>
<evidence type="ECO:0000256" key="2">
    <source>
        <dbReference type="ARBA" id="ARBA00008779"/>
    </source>
</evidence>
<dbReference type="InterPro" id="IPR000917">
    <property type="entry name" value="Sulfatase_N"/>
</dbReference>
<name>A0ABZ0RRL5_9BACT</name>
<dbReference type="PANTHER" id="PTHR45953:SF1">
    <property type="entry name" value="IDURONATE 2-SULFATASE"/>
    <property type="match status" value="1"/>
</dbReference>
<dbReference type="EMBL" id="CP138858">
    <property type="protein sequence ID" value="WPJ97813.1"/>
    <property type="molecule type" value="Genomic_DNA"/>
</dbReference>
<dbReference type="InterPro" id="IPR035874">
    <property type="entry name" value="IDS"/>
</dbReference>
<keyword evidence="5" id="KW-0378">Hydrolase</keyword>
<evidence type="ECO:0000313" key="10">
    <source>
        <dbReference type="Proteomes" id="UP001324993"/>
    </source>
</evidence>
<protein>
    <submittedName>
        <fullName evidence="9">Sulfatase</fullName>
    </submittedName>
</protein>
<keyword evidence="6" id="KW-0106">Calcium</keyword>
<sequence>MKTLLSMLYLALGATVYASNQPNVLFISVDDMNDFPAFANRYPDAKTPHMNRLAERGTVFANAHCQFPICGPSRASVMSGLHPSALGYDHHMKDNDLQERANEMGTDLLHSYFSKNGYTTLAIGKIYHTHVPENSVDVSGGREDFSEGTGLLKENWPQENTRTDWAMAPERDDQLPDFRTAQWTVEQLQAEHQKPFFMMVGFLRPHVPWYVPKKWFDLYDKDKLTLPAYRSDDLDDIPDIAKRISIYENMPRTDWAIENKQWRNILHAYLASISFADAQVGKVLDALDASPYRDNTIIVLWSDHGYQLGEKNTFQKHSLWDRSTHVPMIIVDPRHQAGQRSERVVSLLDLYPTLVELCDLPTNVINQGRSLVPLLKAPTTEWPYPAITGWKENSFSILNERYRYIRYGDGSEELYDHQNDLNEFTNMANNTAYNETKSKMAAALDSTLEQIHSK</sequence>
<dbReference type="PANTHER" id="PTHR45953">
    <property type="entry name" value="IDURONATE 2-SULFATASE"/>
    <property type="match status" value="1"/>
</dbReference>
<dbReference type="Pfam" id="PF00884">
    <property type="entry name" value="Sulfatase"/>
    <property type="match status" value="1"/>
</dbReference>
<gene>
    <name evidence="9" type="ORF">SH580_08820</name>
</gene>
<reference evidence="9 10" key="1">
    <citation type="submission" date="2023-11" db="EMBL/GenBank/DDBJ databases">
        <title>Coraliomargarita sp. nov., isolated from marine algae.</title>
        <authorList>
            <person name="Lee J.K."/>
            <person name="Baek J.H."/>
            <person name="Kim J.M."/>
            <person name="Choi D.G."/>
            <person name="Jeon C.O."/>
        </authorList>
    </citation>
    <scope>NUCLEOTIDE SEQUENCE [LARGE SCALE GENOMIC DNA]</scope>
    <source>
        <strain evidence="9 10">J2-16</strain>
    </source>
</reference>
<dbReference type="SUPFAM" id="SSF53649">
    <property type="entry name" value="Alkaline phosphatase-like"/>
    <property type="match status" value="1"/>
</dbReference>
<evidence type="ECO:0000256" key="5">
    <source>
        <dbReference type="ARBA" id="ARBA00022801"/>
    </source>
</evidence>
<evidence type="ECO:0000256" key="3">
    <source>
        <dbReference type="ARBA" id="ARBA00022723"/>
    </source>
</evidence>
<feature type="signal peptide" evidence="7">
    <location>
        <begin position="1"/>
        <end position="18"/>
    </location>
</feature>